<sequence length="106" mass="12476">MKPSTMYHIQSPWTAIPKTLLPCTLLDHENSSSPSSTFMFLVQQKFSNFIIGSRFLRYHMLFFFNQKFEDGLGALFLWPQNLRNYDVLFCLLYLALQEFDSLQVPN</sequence>
<dbReference type="EMBL" id="VIGI01000008">
    <property type="protein sequence ID" value="KAB8296928.1"/>
    <property type="molecule type" value="Genomic_DNA"/>
</dbReference>
<dbReference type="Proteomes" id="UP000326757">
    <property type="component" value="Unassembled WGS sequence"/>
</dbReference>
<keyword evidence="2" id="KW-1185">Reference proteome</keyword>
<evidence type="ECO:0000313" key="1">
    <source>
        <dbReference type="EMBL" id="KAB8296928.1"/>
    </source>
</evidence>
<protein>
    <submittedName>
        <fullName evidence="1">Uncharacterized protein</fullName>
    </submittedName>
</protein>
<accession>A0A5N6K3H2</accession>
<evidence type="ECO:0000313" key="2">
    <source>
        <dbReference type="Proteomes" id="UP000326757"/>
    </source>
</evidence>
<reference evidence="1 2" key="1">
    <citation type="submission" date="2019-06" db="EMBL/GenBank/DDBJ databases">
        <title>Genome Sequence of the Brown Rot Fungal Pathogen Monilinia laxa.</title>
        <authorList>
            <person name="De Miccolis Angelini R.M."/>
            <person name="Landi L."/>
            <person name="Abate D."/>
            <person name="Pollastro S."/>
            <person name="Romanazzi G."/>
            <person name="Faretra F."/>
        </authorList>
    </citation>
    <scope>NUCLEOTIDE SEQUENCE [LARGE SCALE GENOMIC DNA]</scope>
    <source>
        <strain evidence="1 2">Mlax316</strain>
    </source>
</reference>
<comment type="caution">
    <text evidence="1">The sequence shown here is derived from an EMBL/GenBank/DDBJ whole genome shotgun (WGS) entry which is preliminary data.</text>
</comment>
<name>A0A5N6K3H2_MONLA</name>
<organism evidence="1 2">
    <name type="scientific">Monilinia laxa</name>
    <name type="common">Brown rot fungus</name>
    <name type="synonym">Sclerotinia laxa</name>
    <dbReference type="NCBI Taxonomy" id="61186"/>
    <lineage>
        <taxon>Eukaryota</taxon>
        <taxon>Fungi</taxon>
        <taxon>Dikarya</taxon>
        <taxon>Ascomycota</taxon>
        <taxon>Pezizomycotina</taxon>
        <taxon>Leotiomycetes</taxon>
        <taxon>Helotiales</taxon>
        <taxon>Sclerotiniaceae</taxon>
        <taxon>Monilinia</taxon>
    </lineage>
</organism>
<gene>
    <name evidence="1" type="ORF">EYC80_002336</name>
</gene>
<dbReference type="AlphaFoldDB" id="A0A5N6K3H2"/>
<proteinExistence type="predicted"/>